<organism evidence="2 3">
    <name type="scientific">Polyporus arcularius HHB13444</name>
    <dbReference type="NCBI Taxonomy" id="1314778"/>
    <lineage>
        <taxon>Eukaryota</taxon>
        <taxon>Fungi</taxon>
        <taxon>Dikarya</taxon>
        <taxon>Basidiomycota</taxon>
        <taxon>Agaricomycotina</taxon>
        <taxon>Agaricomycetes</taxon>
        <taxon>Polyporales</taxon>
        <taxon>Polyporaceae</taxon>
        <taxon>Polyporus</taxon>
    </lineage>
</organism>
<keyword evidence="3" id="KW-1185">Reference proteome</keyword>
<dbReference type="Proteomes" id="UP000308197">
    <property type="component" value="Unassembled WGS sequence"/>
</dbReference>
<feature type="compositionally biased region" description="Basic and acidic residues" evidence="1">
    <location>
        <begin position="1"/>
        <end position="10"/>
    </location>
</feature>
<accession>A0A5C3PW25</accession>
<dbReference type="AlphaFoldDB" id="A0A5C3PW25"/>
<evidence type="ECO:0000313" key="3">
    <source>
        <dbReference type="Proteomes" id="UP000308197"/>
    </source>
</evidence>
<evidence type="ECO:0000313" key="2">
    <source>
        <dbReference type="EMBL" id="TFK92919.1"/>
    </source>
</evidence>
<protein>
    <submittedName>
        <fullName evidence="2">Uncharacterized protein</fullName>
    </submittedName>
</protein>
<feature type="compositionally biased region" description="Low complexity" evidence="1">
    <location>
        <begin position="142"/>
        <end position="172"/>
    </location>
</feature>
<name>A0A5C3PW25_9APHY</name>
<proteinExistence type="predicted"/>
<feature type="region of interest" description="Disordered" evidence="1">
    <location>
        <begin position="1"/>
        <end position="31"/>
    </location>
</feature>
<reference evidence="2 3" key="1">
    <citation type="journal article" date="2019" name="Nat. Ecol. Evol.">
        <title>Megaphylogeny resolves global patterns of mushroom evolution.</title>
        <authorList>
            <person name="Varga T."/>
            <person name="Krizsan K."/>
            <person name="Foldi C."/>
            <person name="Dima B."/>
            <person name="Sanchez-Garcia M."/>
            <person name="Sanchez-Ramirez S."/>
            <person name="Szollosi G.J."/>
            <person name="Szarkandi J.G."/>
            <person name="Papp V."/>
            <person name="Albert L."/>
            <person name="Andreopoulos W."/>
            <person name="Angelini C."/>
            <person name="Antonin V."/>
            <person name="Barry K.W."/>
            <person name="Bougher N.L."/>
            <person name="Buchanan P."/>
            <person name="Buyck B."/>
            <person name="Bense V."/>
            <person name="Catcheside P."/>
            <person name="Chovatia M."/>
            <person name="Cooper J."/>
            <person name="Damon W."/>
            <person name="Desjardin D."/>
            <person name="Finy P."/>
            <person name="Geml J."/>
            <person name="Haridas S."/>
            <person name="Hughes K."/>
            <person name="Justo A."/>
            <person name="Karasinski D."/>
            <person name="Kautmanova I."/>
            <person name="Kiss B."/>
            <person name="Kocsube S."/>
            <person name="Kotiranta H."/>
            <person name="LaButti K.M."/>
            <person name="Lechner B.E."/>
            <person name="Liimatainen K."/>
            <person name="Lipzen A."/>
            <person name="Lukacs Z."/>
            <person name="Mihaltcheva S."/>
            <person name="Morgado L.N."/>
            <person name="Niskanen T."/>
            <person name="Noordeloos M.E."/>
            <person name="Ohm R.A."/>
            <person name="Ortiz-Santana B."/>
            <person name="Ovrebo C."/>
            <person name="Racz N."/>
            <person name="Riley R."/>
            <person name="Savchenko A."/>
            <person name="Shiryaev A."/>
            <person name="Soop K."/>
            <person name="Spirin V."/>
            <person name="Szebenyi C."/>
            <person name="Tomsovsky M."/>
            <person name="Tulloss R.E."/>
            <person name="Uehling J."/>
            <person name="Grigoriev I.V."/>
            <person name="Vagvolgyi C."/>
            <person name="Papp T."/>
            <person name="Martin F.M."/>
            <person name="Miettinen O."/>
            <person name="Hibbett D.S."/>
            <person name="Nagy L.G."/>
        </authorList>
    </citation>
    <scope>NUCLEOTIDE SEQUENCE [LARGE SCALE GENOMIC DNA]</scope>
    <source>
        <strain evidence="2 3">HHB13444</strain>
    </source>
</reference>
<sequence length="245" mass="26155">MAAELDDLRRQSGFGSSSKIDNLGYPEFSGPAAPLLLQTKRQKNTNASAVVPSKRGHEEDSVTVVPSKKSKDGSSPGCIALVLQDKDKGKGRAVSSLPDLIGDNSPKPQHIKEEEPGEGKTSGSAGPDGQNSATSVVPDRGALASTPAAPSTSSEPVVLSSGPASAPSMPAATERTVGGPKRRPRRKIDQWPPSEDTEGAQWAYAREWYAKTAGTQYDFVKHYSEIPERQKNKLRRVYNSKKNCA</sequence>
<feature type="compositionally biased region" description="Polar residues" evidence="1">
    <location>
        <begin position="121"/>
        <end position="135"/>
    </location>
</feature>
<gene>
    <name evidence="2" type="ORF">K466DRAFT_581491</name>
</gene>
<feature type="region of interest" description="Disordered" evidence="1">
    <location>
        <begin position="43"/>
        <end position="200"/>
    </location>
</feature>
<dbReference type="InParanoid" id="A0A5C3PW25"/>
<dbReference type="EMBL" id="ML210990">
    <property type="protein sequence ID" value="TFK92919.1"/>
    <property type="molecule type" value="Genomic_DNA"/>
</dbReference>
<evidence type="ECO:0000256" key="1">
    <source>
        <dbReference type="SAM" id="MobiDB-lite"/>
    </source>
</evidence>